<accession>A0A1I3SHC4</accession>
<keyword evidence="1" id="KW-0812">Transmembrane</keyword>
<sequence>MNDLQLLNDVLYVCVRLYLVLLMSVFVNGIGCTGLSPTLWLVCILVASIFMFLLMN</sequence>
<gene>
    <name evidence="2" type="ORF">SAMN04487893_11057</name>
</gene>
<feature type="transmembrane region" description="Helical" evidence="1">
    <location>
        <begin position="12"/>
        <end position="31"/>
    </location>
</feature>
<evidence type="ECO:0000313" key="2">
    <source>
        <dbReference type="EMBL" id="SFJ57041.1"/>
    </source>
</evidence>
<organism evidence="2 3">
    <name type="scientific">Myroides guanonis</name>
    <dbReference type="NCBI Taxonomy" id="1150112"/>
    <lineage>
        <taxon>Bacteria</taxon>
        <taxon>Pseudomonadati</taxon>
        <taxon>Bacteroidota</taxon>
        <taxon>Flavobacteriia</taxon>
        <taxon>Flavobacteriales</taxon>
        <taxon>Flavobacteriaceae</taxon>
        <taxon>Myroides</taxon>
    </lineage>
</organism>
<dbReference type="AlphaFoldDB" id="A0A1I3SHC4"/>
<keyword evidence="1" id="KW-1133">Transmembrane helix</keyword>
<name>A0A1I3SHC4_9FLAO</name>
<feature type="transmembrane region" description="Helical" evidence="1">
    <location>
        <begin position="37"/>
        <end position="55"/>
    </location>
</feature>
<proteinExistence type="predicted"/>
<evidence type="ECO:0000313" key="3">
    <source>
        <dbReference type="Proteomes" id="UP000243887"/>
    </source>
</evidence>
<dbReference type="Proteomes" id="UP000243887">
    <property type="component" value="Unassembled WGS sequence"/>
</dbReference>
<dbReference type="EMBL" id="FORU01000010">
    <property type="protein sequence ID" value="SFJ57041.1"/>
    <property type="molecule type" value="Genomic_DNA"/>
</dbReference>
<keyword evidence="1" id="KW-0472">Membrane</keyword>
<dbReference type="RefSeq" id="WP_177190196.1">
    <property type="nucleotide sequence ID" value="NZ_FORU01000010.1"/>
</dbReference>
<evidence type="ECO:0000256" key="1">
    <source>
        <dbReference type="SAM" id="Phobius"/>
    </source>
</evidence>
<keyword evidence="3" id="KW-1185">Reference proteome</keyword>
<protein>
    <submittedName>
        <fullName evidence="2">Uncharacterized protein</fullName>
    </submittedName>
</protein>
<reference evidence="3" key="1">
    <citation type="submission" date="2016-10" db="EMBL/GenBank/DDBJ databases">
        <authorList>
            <person name="Varghese N."/>
            <person name="Submissions S."/>
        </authorList>
    </citation>
    <scope>NUCLEOTIDE SEQUENCE [LARGE SCALE GENOMIC DNA]</scope>
    <source>
        <strain evidence="3">DSM 26542</strain>
    </source>
</reference>
<dbReference type="STRING" id="1150112.SAMN04487893_11057"/>